<dbReference type="RefSeq" id="WP_106591319.1">
    <property type="nucleotide sequence ID" value="NZ_PYGI01000007.1"/>
</dbReference>
<reference evidence="1 2" key="1">
    <citation type="submission" date="2018-03" db="EMBL/GenBank/DDBJ databases">
        <title>Genomic Encyclopedia of Archaeal and Bacterial Type Strains, Phase II (KMG-II): from individual species to whole genera.</title>
        <authorList>
            <person name="Goeker M."/>
        </authorList>
    </citation>
    <scope>NUCLEOTIDE SEQUENCE [LARGE SCALE GENOMIC DNA]</scope>
    <source>
        <strain evidence="1 2">DSM 17586</strain>
    </source>
</reference>
<dbReference type="EMBL" id="PYGI01000007">
    <property type="protein sequence ID" value="PSL14677.1"/>
    <property type="molecule type" value="Genomic_DNA"/>
</dbReference>
<organism evidence="1 2">
    <name type="scientific">Marinobacterium halophilum</name>
    <dbReference type="NCBI Taxonomy" id="267374"/>
    <lineage>
        <taxon>Bacteria</taxon>
        <taxon>Pseudomonadati</taxon>
        <taxon>Pseudomonadota</taxon>
        <taxon>Gammaproteobacteria</taxon>
        <taxon>Oceanospirillales</taxon>
        <taxon>Oceanospirillaceae</taxon>
        <taxon>Marinobacterium</taxon>
    </lineage>
</organism>
<name>A0A2P8EYZ1_9GAMM</name>
<dbReference type="InterPro" id="IPR009731">
    <property type="entry name" value="P-like"/>
</dbReference>
<dbReference type="AlphaFoldDB" id="A0A2P8EYZ1"/>
<sequence>MIFARFMAIYGHKFKSCFETENELRLAKREWAMSLDGYGEQELVAAVNRCKETTSWMPSIAEFLDILRDINGDFGLPGLRDAYAEACRHAEHPTRHRWSHPAVYYAGRETDWFLLRSEEESRALPAFRYHYEVICRRVRAGETLDQPVPVALEDKQANTVADFIQRFTAEHGLTPEEGATLLFYLTLPRSSRTRKRLQAQSQHKLEQRGLTIRLPDEAC</sequence>
<dbReference type="Pfam" id="PF06992">
    <property type="entry name" value="Phage_lambda_P"/>
    <property type="match status" value="1"/>
</dbReference>
<gene>
    <name evidence="1" type="ORF">CLV44_107128</name>
</gene>
<evidence type="ECO:0000313" key="1">
    <source>
        <dbReference type="EMBL" id="PSL14677.1"/>
    </source>
</evidence>
<dbReference type="OrthoDB" id="5725929at2"/>
<evidence type="ECO:0000313" key="2">
    <source>
        <dbReference type="Proteomes" id="UP000242133"/>
    </source>
</evidence>
<protein>
    <submittedName>
        <fullName evidence="1">Uncharacterized protein</fullName>
    </submittedName>
</protein>
<keyword evidence="2" id="KW-1185">Reference proteome</keyword>
<proteinExistence type="predicted"/>
<dbReference type="Proteomes" id="UP000242133">
    <property type="component" value="Unassembled WGS sequence"/>
</dbReference>
<comment type="caution">
    <text evidence="1">The sequence shown here is derived from an EMBL/GenBank/DDBJ whole genome shotgun (WGS) entry which is preliminary data.</text>
</comment>
<accession>A0A2P8EYZ1</accession>
<dbReference type="GO" id="GO:0006270">
    <property type="term" value="P:DNA replication initiation"/>
    <property type="evidence" value="ECO:0007669"/>
    <property type="project" value="InterPro"/>
</dbReference>